<evidence type="ECO:0000313" key="2">
    <source>
        <dbReference type="Proteomes" id="UP000682843"/>
    </source>
</evidence>
<accession>A0ABX8AA37</accession>
<evidence type="ECO:0000313" key="1">
    <source>
        <dbReference type="EMBL" id="QUS40634.1"/>
    </source>
</evidence>
<gene>
    <name evidence="1" type="ORF">RPMA_18685</name>
</gene>
<name>A0ABX8AA37_9BRAD</name>
<dbReference type="EMBL" id="CP036498">
    <property type="protein sequence ID" value="QUS40634.1"/>
    <property type="molecule type" value="Genomic_DNA"/>
</dbReference>
<dbReference type="RefSeq" id="WP_211909220.1">
    <property type="nucleotide sequence ID" value="NZ_CP036498.1"/>
</dbReference>
<proteinExistence type="predicted"/>
<protein>
    <submittedName>
        <fullName evidence="1">Zinc-ribbon domain-containing protein</fullName>
    </submittedName>
</protein>
<keyword evidence="2" id="KW-1185">Reference proteome</keyword>
<reference evidence="1 2" key="1">
    <citation type="submission" date="2019-02" db="EMBL/GenBank/DDBJ databases">
        <title>Emended description of the genus Rhodopseudomonas and description of Rhodopseudomonas albus sp. nov., a non-phototrophic, heavy-metal-tolerant bacterium isolated from garden soil.</title>
        <authorList>
            <person name="Bao Z."/>
            <person name="Cao W.W."/>
            <person name="Sato Y."/>
            <person name="Nishizawa T."/>
            <person name="Zhao J."/>
            <person name="Guo Y."/>
            <person name="Ohta H."/>
        </authorList>
    </citation>
    <scope>NUCLEOTIDE SEQUENCE [LARGE SCALE GENOMIC DNA]</scope>
    <source>
        <strain evidence="1 2">SK50-23</strain>
    </source>
</reference>
<sequence>MIIWGSYVTKKIIQKGEFFCPGCAQHRQYNLRRPKKWGHLYWIPLIPMQELDRYVQCTACDKAWNESVLEHDPIREQHQRDENLATMLAQLMLLMSGEGGLTPKLNDQITEATQRLIGVDATPESIAKAVMSGSDRNSALSNTARQADGLNDRGKEATLRAVIAIAPARPLGEREWMLASDIGKHLGMSPAHVGGVLSEMAAA</sequence>
<organism evidence="1 2">
    <name type="scientific">Tardiphaga alba</name>
    <dbReference type="NCBI Taxonomy" id="340268"/>
    <lineage>
        <taxon>Bacteria</taxon>
        <taxon>Pseudomonadati</taxon>
        <taxon>Pseudomonadota</taxon>
        <taxon>Alphaproteobacteria</taxon>
        <taxon>Hyphomicrobiales</taxon>
        <taxon>Nitrobacteraceae</taxon>
        <taxon>Tardiphaga</taxon>
    </lineage>
</organism>
<dbReference type="Proteomes" id="UP000682843">
    <property type="component" value="Chromosome"/>
</dbReference>